<evidence type="ECO:0008006" key="3">
    <source>
        <dbReference type="Google" id="ProtNLM"/>
    </source>
</evidence>
<gene>
    <name evidence="1" type="ORF">C725_2829</name>
</gene>
<name>M2TJG3_9SPHN</name>
<dbReference type="Proteomes" id="UP000011717">
    <property type="component" value="Unassembled WGS sequence"/>
</dbReference>
<protein>
    <recommendedName>
        <fullName evidence="3">Mobile mystery protein A</fullName>
    </recommendedName>
</protein>
<keyword evidence="2" id="KW-1185">Reference proteome</keyword>
<dbReference type="AlphaFoldDB" id="M2TJG3"/>
<comment type="caution">
    <text evidence="1">The sequence shown here is derived from an EMBL/GenBank/DDBJ whole genome shotgun (WGS) entry which is preliminary data.</text>
</comment>
<organism evidence="1 2">
    <name type="scientific">Pacificimonas flava</name>
    <dbReference type="NCBI Taxonomy" id="1234595"/>
    <lineage>
        <taxon>Bacteria</taxon>
        <taxon>Pseudomonadati</taxon>
        <taxon>Pseudomonadota</taxon>
        <taxon>Alphaproteobacteria</taxon>
        <taxon>Sphingomonadales</taxon>
        <taxon>Sphingosinicellaceae</taxon>
        <taxon>Pacificimonas</taxon>
    </lineage>
</organism>
<accession>M2TJG3</accession>
<proteinExistence type="predicted"/>
<evidence type="ECO:0000313" key="2">
    <source>
        <dbReference type="Proteomes" id="UP000011717"/>
    </source>
</evidence>
<sequence>MGVSRSRVPTIEKAEVTGATTIQTLRAAAEAMNCTFVYAFVPVKPLEDILRDRAQEKAHRELARLDHTMKLENQALRRADIDEEKQRIIDRHLTGSLRRLWEQ</sequence>
<reference evidence="1 2" key="1">
    <citation type="journal article" date="2013" name="Genome Announc.">
        <title>Draft Genome Sequence of Strain JLT2015T, Belonging to the Family Sphingomonadaceae of the Alphaproteobacteria.</title>
        <authorList>
            <person name="Tang K."/>
            <person name="Liu K."/>
            <person name="Li S."/>
            <person name="Jiao N."/>
        </authorList>
    </citation>
    <scope>NUCLEOTIDE SEQUENCE [LARGE SCALE GENOMIC DNA]</scope>
    <source>
        <strain evidence="1 2">JLT2015</strain>
    </source>
</reference>
<evidence type="ECO:0000313" key="1">
    <source>
        <dbReference type="EMBL" id="EMD81781.1"/>
    </source>
</evidence>
<dbReference type="EMBL" id="AMRV01000015">
    <property type="protein sequence ID" value="EMD81781.1"/>
    <property type="molecule type" value="Genomic_DNA"/>
</dbReference>